<dbReference type="InterPro" id="IPR051459">
    <property type="entry name" value="Cytochrome_c-type_DH"/>
</dbReference>
<dbReference type="Gene3D" id="1.10.760.10">
    <property type="entry name" value="Cytochrome c-like domain"/>
    <property type="match status" value="2"/>
</dbReference>
<evidence type="ECO:0000313" key="8">
    <source>
        <dbReference type="EMBL" id="MEX0387238.1"/>
    </source>
</evidence>
<dbReference type="InterPro" id="IPR009056">
    <property type="entry name" value="Cyt_c-like_dom"/>
</dbReference>
<feature type="region of interest" description="Disordered" evidence="5">
    <location>
        <begin position="352"/>
        <end position="392"/>
    </location>
</feature>
<dbReference type="Pfam" id="PF00034">
    <property type="entry name" value="Cytochrom_C"/>
    <property type="match status" value="1"/>
</dbReference>
<keyword evidence="6" id="KW-0812">Transmembrane</keyword>
<keyword evidence="3 4" id="KW-0408">Iron</keyword>
<reference evidence="8 9" key="1">
    <citation type="submission" date="2024-02" db="EMBL/GenBank/DDBJ databases">
        <title>New especies of Spiribacter isolated from saline water.</title>
        <authorList>
            <person name="Leon M.J."/>
            <person name="De La Haba R."/>
            <person name="Sanchez-Porro C."/>
            <person name="Ventosa A."/>
        </authorList>
    </citation>
    <scope>NUCLEOTIDE SEQUENCE [LARGE SCALE GENOMIC DNA]</scope>
    <source>
        <strain evidence="9">ag22IC4-227</strain>
    </source>
</reference>
<feature type="domain" description="Cytochrome c" evidence="7">
    <location>
        <begin position="114"/>
        <end position="220"/>
    </location>
</feature>
<feature type="transmembrane region" description="Helical" evidence="6">
    <location>
        <begin position="22"/>
        <end position="45"/>
    </location>
</feature>
<keyword evidence="9" id="KW-1185">Reference proteome</keyword>
<evidence type="ECO:0000256" key="3">
    <source>
        <dbReference type="ARBA" id="ARBA00023004"/>
    </source>
</evidence>
<evidence type="ECO:0000259" key="7">
    <source>
        <dbReference type="PROSITE" id="PS51007"/>
    </source>
</evidence>
<proteinExistence type="predicted"/>
<evidence type="ECO:0000256" key="5">
    <source>
        <dbReference type="SAM" id="MobiDB-lite"/>
    </source>
</evidence>
<dbReference type="RefSeq" id="WP_367967885.1">
    <property type="nucleotide sequence ID" value="NZ_JBAKFI010000005.1"/>
</dbReference>
<dbReference type="Proteomes" id="UP001556653">
    <property type="component" value="Unassembled WGS sequence"/>
</dbReference>
<feature type="domain" description="Cytochrome c" evidence="7">
    <location>
        <begin position="241"/>
        <end position="327"/>
    </location>
</feature>
<gene>
    <name evidence="8" type="ORF">V6X64_09580</name>
</gene>
<evidence type="ECO:0000256" key="2">
    <source>
        <dbReference type="ARBA" id="ARBA00022723"/>
    </source>
</evidence>
<name>A0ABV3SAS1_9GAMM</name>
<dbReference type="PROSITE" id="PS51007">
    <property type="entry name" value="CYTC"/>
    <property type="match status" value="2"/>
</dbReference>
<evidence type="ECO:0000256" key="6">
    <source>
        <dbReference type="SAM" id="Phobius"/>
    </source>
</evidence>
<sequence>MSHSEQDPNTNRDPGRTTPRRILIASVVAAVLVAVGAGIYSAGIFNPIAQSPDREADRGEQIARQDAERRQAWLAERKEYTADPKATPPGLPVAETGYFIPNDIADAPDNQFGDSVRRGYEIFTNTQTNASQHVGNGMNCANCHLGAGTVPGSAPMWAAAVEYPAYRGKNKIINTMEDRIHGCFTYSMNAQNSPSGSPPPRDGDIYKDLQSFFFYMAEGAPLEGNLPGRGYTVPPKPEDGYSITRGETVFENNCAVCHGTDGEGRRDPNGRWIFPALWGDDSYNWGAGMHRINTAAGFIKHNMPLGQGGSLTDQQAWDVAAYINSWERPADPRQIRDGLTVAETDERFHEHTPNFYGDEVRGDLLGDGIPGEPTAQQPPSIGAPRHSQQASR</sequence>
<organism evidence="8 9">
    <name type="scientific">Spiribacter onubensis</name>
    <dbReference type="NCBI Taxonomy" id="3122420"/>
    <lineage>
        <taxon>Bacteria</taxon>
        <taxon>Pseudomonadati</taxon>
        <taxon>Pseudomonadota</taxon>
        <taxon>Gammaproteobacteria</taxon>
        <taxon>Chromatiales</taxon>
        <taxon>Ectothiorhodospiraceae</taxon>
        <taxon>Spiribacter</taxon>
    </lineage>
</organism>
<dbReference type="PANTHER" id="PTHR35008:SF9">
    <property type="entry name" value="CYTOCHROME C DOMAIN-CONTAINING PROTEIN"/>
    <property type="match status" value="1"/>
</dbReference>
<keyword evidence="6" id="KW-1133">Transmembrane helix</keyword>
<dbReference type="PANTHER" id="PTHR35008">
    <property type="entry name" value="BLL4482 PROTEIN-RELATED"/>
    <property type="match status" value="1"/>
</dbReference>
<evidence type="ECO:0000313" key="9">
    <source>
        <dbReference type="Proteomes" id="UP001556653"/>
    </source>
</evidence>
<evidence type="ECO:0000256" key="1">
    <source>
        <dbReference type="ARBA" id="ARBA00022617"/>
    </source>
</evidence>
<dbReference type="InterPro" id="IPR036909">
    <property type="entry name" value="Cyt_c-like_dom_sf"/>
</dbReference>
<evidence type="ECO:0000256" key="4">
    <source>
        <dbReference type="PROSITE-ProRule" id="PRU00433"/>
    </source>
</evidence>
<dbReference type="SUPFAM" id="SSF46626">
    <property type="entry name" value="Cytochrome c"/>
    <property type="match status" value="2"/>
</dbReference>
<keyword evidence="2 4" id="KW-0479">Metal-binding</keyword>
<comment type="caution">
    <text evidence="8">The sequence shown here is derived from an EMBL/GenBank/DDBJ whole genome shotgun (WGS) entry which is preliminary data.</text>
</comment>
<keyword evidence="1 4" id="KW-0349">Heme</keyword>
<feature type="compositionally biased region" description="Basic and acidic residues" evidence="5">
    <location>
        <begin position="52"/>
        <end position="69"/>
    </location>
</feature>
<accession>A0ABV3SAS1</accession>
<keyword evidence="6" id="KW-0472">Membrane</keyword>
<feature type="region of interest" description="Disordered" evidence="5">
    <location>
        <begin position="49"/>
        <end position="69"/>
    </location>
</feature>
<feature type="compositionally biased region" description="Basic and acidic residues" evidence="5">
    <location>
        <begin position="352"/>
        <end position="364"/>
    </location>
</feature>
<dbReference type="EMBL" id="JBAKFJ010000002">
    <property type="protein sequence ID" value="MEX0387238.1"/>
    <property type="molecule type" value="Genomic_DNA"/>
</dbReference>
<protein>
    <submittedName>
        <fullName evidence="8">C-type cytochrome</fullName>
    </submittedName>
</protein>